<reference evidence="3" key="1">
    <citation type="submission" date="2016-10" db="EMBL/GenBank/DDBJ databases">
        <authorList>
            <person name="Varghese N."/>
            <person name="Submissions S."/>
        </authorList>
    </citation>
    <scope>NUCLEOTIDE SEQUENCE [LARGE SCALE GENOMIC DNA]</scope>
    <source>
        <strain evidence="3">DSM 9990</strain>
    </source>
</reference>
<dbReference type="RefSeq" id="WP_093394525.1">
    <property type="nucleotide sequence ID" value="NZ_FOUU01000003.1"/>
</dbReference>
<dbReference type="Pfam" id="PF09527">
    <property type="entry name" value="ATPase_gene1"/>
    <property type="match status" value="1"/>
</dbReference>
<organism evidence="2 3">
    <name type="scientific">Thermodesulforhabdus norvegica</name>
    <dbReference type="NCBI Taxonomy" id="39841"/>
    <lineage>
        <taxon>Bacteria</taxon>
        <taxon>Pseudomonadati</taxon>
        <taxon>Thermodesulfobacteriota</taxon>
        <taxon>Syntrophobacteria</taxon>
        <taxon>Syntrophobacterales</taxon>
        <taxon>Thermodesulforhabdaceae</taxon>
        <taxon>Thermodesulforhabdus</taxon>
    </lineage>
</organism>
<evidence type="ECO:0000313" key="3">
    <source>
        <dbReference type="Proteomes" id="UP000199611"/>
    </source>
</evidence>
<dbReference type="Proteomes" id="UP000199611">
    <property type="component" value="Unassembled WGS sequence"/>
</dbReference>
<dbReference type="STRING" id="39841.SAMN05660836_01388"/>
<dbReference type="InterPro" id="IPR032820">
    <property type="entry name" value="ATPase_put"/>
</dbReference>
<dbReference type="AlphaFoldDB" id="A0A1I4TFN1"/>
<feature type="transmembrane region" description="Helical" evidence="1">
    <location>
        <begin position="12"/>
        <end position="36"/>
    </location>
</feature>
<keyword evidence="1" id="KW-0472">Membrane</keyword>
<name>A0A1I4TFN1_9BACT</name>
<keyword evidence="3" id="KW-1185">Reference proteome</keyword>
<dbReference type="OrthoDB" id="15401at2"/>
<gene>
    <name evidence="2" type="ORF">SAMN05660836_01388</name>
</gene>
<protein>
    <submittedName>
        <fullName evidence="2">Putative F0F1-ATPase subunit Ca2+/Mg2+ transporter</fullName>
    </submittedName>
</protein>
<keyword evidence="1" id="KW-1133">Transmembrane helix</keyword>
<feature type="transmembrane region" description="Helical" evidence="1">
    <location>
        <begin position="42"/>
        <end position="59"/>
    </location>
</feature>
<proteinExistence type="predicted"/>
<evidence type="ECO:0000256" key="1">
    <source>
        <dbReference type="SAM" id="Phobius"/>
    </source>
</evidence>
<evidence type="ECO:0000313" key="2">
    <source>
        <dbReference type="EMBL" id="SFM75461.1"/>
    </source>
</evidence>
<sequence>MKEETRRYVRQLVRASAVGFSVAFAIFIGVGIGFWLDTSFGTWPWLTVIFMIFGIIAGFRNYYRFAKRQQDEERRGL</sequence>
<keyword evidence="1" id="KW-0812">Transmembrane</keyword>
<dbReference type="EMBL" id="FOUU01000003">
    <property type="protein sequence ID" value="SFM75461.1"/>
    <property type="molecule type" value="Genomic_DNA"/>
</dbReference>
<accession>A0A1I4TFN1</accession>